<sequence length="71" mass="7729">MKLSGVTLFLVVLFTLVLNSSQARILQSSPSPQINDPPELTGPINGGVDPDPKGGWGSCWKCWQSYGNRRL</sequence>
<gene>
    <name evidence="1" type="ORF">L1987_23600</name>
</gene>
<organism evidence="1 2">
    <name type="scientific">Smallanthus sonchifolius</name>
    <dbReference type="NCBI Taxonomy" id="185202"/>
    <lineage>
        <taxon>Eukaryota</taxon>
        <taxon>Viridiplantae</taxon>
        <taxon>Streptophyta</taxon>
        <taxon>Embryophyta</taxon>
        <taxon>Tracheophyta</taxon>
        <taxon>Spermatophyta</taxon>
        <taxon>Magnoliopsida</taxon>
        <taxon>eudicotyledons</taxon>
        <taxon>Gunneridae</taxon>
        <taxon>Pentapetalae</taxon>
        <taxon>asterids</taxon>
        <taxon>campanulids</taxon>
        <taxon>Asterales</taxon>
        <taxon>Asteraceae</taxon>
        <taxon>Asteroideae</taxon>
        <taxon>Heliantheae alliance</taxon>
        <taxon>Millerieae</taxon>
        <taxon>Smallanthus</taxon>
    </lineage>
</organism>
<name>A0ACB9IHW9_9ASTR</name>
<accession>A0ACB9IHW9</accession>
<keyword evidence="2" id="KW-1185">Reference proteome</keyword>
<evidence type="ECO:0000313" key="2">
    <source>
        <dbReference type="Proteomes" id="UP001056120"/>
    </source>
</evidence>
<dbReference type="Proteomes" id="UP001056120">
    <property type="component" value="Linkage Group LG08"/>
</dbReference>
<evidence type="ECO:0000313" key="1">
    <source>
        <dbReference type="EMBL" id="KAI3807667.1"/>
    </source>
</evidence>
<comment type="caution">
    <text evidence="1">The sequence shown here is derived from an EMBL/GenBank/DDBJ whole genome shotgun (WGS) entry which is preliminary data.</text>
</comment>
<reference evidence="1 2" key="2">
    <citation type="journal article" date="2022" name="Mol. Ecol. Resour.">
        <title>The genomes of chicory, endive, great burdock and yacon provide insights into Asteraceae paleo-polyploidization history and plant inulin production.</title>
        <authorList>
            <person name="Fan W."/>
            <person name="Wang S."/>
            <person name="Wang H."/>
            <person name="Wang A."/>
            <person name="Jiang F."/>
            <person name="Liu H."/>
            <person name="Zhao H."/>
            <person name="Xu D."/>
            <person name="Zhang Y."/>
        </authorList>
    </citation>
    <scope>NUCLEOTIDE SEQUENCE [LARGE SCALE GENOMIC DNA]</scope>
    <source>
        <strain evidence="2">cv. Yunnan</strain>
        <tissue evidence="1">Leaves</tissue>
    </source>
</reference>
<proteinExistence type="predicted"/>
<reference evidence="2" key="1">
    <citation type="journal article" date="2022" name="Mol. Ecol. Resour.">
        <title>The genomes of chicory, endive, great burdock and yacon provide insights into Asteraceae palaeo-polyploidization history and plant inulin production.</title>
        <authorList>
            <person name="Fan W."/>
            <person name="Wang S."/>
            <person name="Wang H."/>
            <person name="Wang A."/>
            <person name="Jiang F."/>
            <person name="Liu H."/>
            <person name="Zhao H."/>
            <person name="Xu D."/>
            <person name="Zhang Y."/>
        </authorList>
    </citation>
    <scope>NUCLEOTIDE SEQUENCE [LARGE SCALE GENOMIC DNA]</scope>
    <source>
        <strain evidence="2">cv. Yunnan</strain>
    </source>
</reference>
<protein>
    <submittedName>
        <fullName evidence="1">Uncharacterized protein</fullName>
    </submittedName>
</protein>
<dbReference type="EMBL" id="CM042025">
    <property type="protein sequence ID" value="KAI3807667.1"/>
    <property type="molecule type" value="Genomic_DNA"/>
</dbReference>